<proteinExistence type="predicted"/>
<dbReference type="Pfam" id="PF01428">
    <property type="entry name" value="zf-AN1"/>
    <property type="match status" value="2"/>
</dbReference>
<dbReference type="Pfam" id="PF25403">
    <property type="entry name" value="zf-C2H2_ZFAND2"/>
    <property type="match status" value="1"/>
</dbReference>
<feature type="compositionally biased region" description="Low complexity" evidence="6">
    <location>
        <begin position="147"/>
        <end position="160"/>
    </location>
</feature>
<dbReference type="Gene3D" id="4.10.1110.10">
    <property type="entry name" value="AN1-like Zinc finger"/>
    <property type="match status" value="2"/>
</dbReference>
<dbReference type="OrthoDB" id="431929at2759"/>
<comment type="caution">
    <text evidence="8">The sequence shown here is derived from an EMBL/GenBank/DDBJ whole genome shotgun (WGS) entry which is preliminary data.</text>
</comment>
<dbReference type="Proteomes" id="UP000807716">
    <property type="component" value="Unassembled WGS sequence"/>
</dbReference>
<evidence type="ECO:0000256" key="2">
    <source>
        <dbReference type="ARBA" id="ARBA00022737"/>
    </source>
</evidence>
<evidence type="ECO:0000256" key="5">
    <source>
        <dbReference type="PROSITE-ProRule" id="PRU00449"/>
    </source>
</evidence>
<dbReference type="PROSITE" id="PS51039">
    <property type="entry name" value="ZF_AN1"/>
    <property type="match status" value="2"/>
</dbReference>
<evidence type="ECO:0000256" key="3">
    <source>
        <dbReference type="ARBA" id="ARBA00022771"/>
    </source>
</evidence>
<keyword evidence="4" id="KW-0862">Zinc</keyword>
<evidence type="ECO:0000313" key="8">
    <source>
        <dbReference type="EMBL" id="KAG0266828.1"/>
    </source>
</evidence>
<keyword evidence="3 5" id="KW-0863">Zinc-finger</keyword>
<keyword evidence="1" id="KW-0479">Metal-binding</keyword>
<organism evidence="8 9">
    <name type="scientific">Actinomortierella ambigua</name>
    <dbReference type="NCBI Taxonomy" id="1343610"/>
    <lineage>
        <taxon>Eukaryota</taxon>
        <taxon>Fungi</taxon>
        <taxon>Fungi incertae sedis</taxon>
        <taxon>Mucoromycota</taxon>
        <taxon>Mortierellomycotina</taxon>
        <taxon>Mortierellomycetes</taxon>
        <taxon>Mortierellales</taxon>
        <taxon>Mortierellaceae</taxon>
        <taxon>Actinomortierella</taxon>
    </lineage>
</organism>
<dbReference type="GO" id="GO:0005737">
    <property type="term" value="C:cytoplasm"/>
    <property type="evidence" value="ECO:0007669"/>
    <property type="project" value="TreeGrafter"/>
</dbReference>
<gene>
    <name evidence="8" type="primary">ZFAND2B_2</name>
    <name evidence="8" type="ORF">DFQ27_009401</name>
</gene>
<dbReference type="SUPFAM" id="SSF118310">
    <property type="entry name" value="AN1-like Zinc finger"/>
    <property type="match status" value="2"/>
</dbReference>
<evidence type="ECO:0000256" key="6">
    <source>
        <dbReference type="SAM" id="MobiDB-lite"/>
    </source>
</evidence>
<evidence type="ECO:0000259" key="7">
    <source>
        <dbReference type="PROSITE" id="PS51039"/>
    </source>
</evidence>
<dbReference type="PANTHER" id="PTHR14677">
    <property type="entry name" value="ARSENITE INDUCUBLE RNA ASSOCIATED PROTEIN AIP-1-RELATED"/>
    <property type="match status" value="1"/>
</dbReference>
<feature type="compositionally biased region" description="Low complexity" evidence="6">
    <location>
        <begin position="172"/>
        <end position="197"/>
    </location>
</feature>
<feature type="domain" description="AN1-type" evidence="7">
    <location>
        <begin position="96"/>
        <end position="144"/>
    </location>
</feature>
<accession>A0A9P6QIC0</accession>
<reference evidence="8" key="1">
    <citation type="journal article" date="2020" name="Fungal Divers.">
        <title>Resolving the Mortierellaceae phylogeny through synthesis of multi-gene phylogenetics and phylogenomics.</title>
        <authorList>
            <person name="Vandepol N."/>
            <person name="Liber J."/>
            <person name="Desiro A."/>
            <person name="Na H."/>
            <person name="Kennedy M."/>
            <person name="Barry K."/>
            <person name="Grigoriev I.V."/>
            <person name="Miller A.N."/>
            <person name="O'Donnell K."/>
            <person name="Stajich J.E."/>
            <person name="Bonito G."/>
        </authorList>
    </citation>
    <scope>NUCLEOTIDE SEQUENCE</scope>
    <source>
        <strain evidence="8">BC1065</strain>
    </source>
</reference>
<evidence type="ECO:0000256" key="4">
    <source>
        <dbReference type="ARBA" id="ARBA00022833"/>
    </source>
</evidence>
<dbReference type="GO" id="GO:0008270">
    <property type="term" value="F:zinc ion binding"/>
    <property type="evidence" value="ECO:0007669"/>
    <property type="project" value="UniProtKB-KW"/>
</dbReference>
<evidence type="ECO:0000256" key="1">
    <source>
        <dbReference type="ARBA" id="ARBA00022723"/>
    </source>
</evidence>
<dbReference type="AlphaFoldDB" id="A0A9P6QIC0"/>
<dbReference type="InterPro" id="IPR057357">
    <property type="entry name" value="Znf-C2H2_ZFAND2A/B"/>
</dbReference>
<feature type="domain" description="AN1-type" evidence="7">
    <location>
        <begin position="6"/>
        <end position="51"/>
    </location>
</feature>
<name>A0A9P6QIC0_9FUNG</name>
<dbReference type="InterPro" id="IPR000058">
    <property type="entry name" value="Znf_AN1"/>
</dbReference>
<dbReference type="PANTHER" id="PTHR14677:SF40">
    <property type="entry name" value="CDC48-ASSOCIATED UBIQUITIN-LIKE_ZINC FINGER PROTEIN 1"/>
    <property type="match status" value="1"/>
</dbReference>
<evidence type="ECO:0000313" key="9">
    <source>
        <dbReference type="Proteomes" id="UP000807716"/>
    </source>
</evidence>
<dbReference type="SMART" id="SM00154">
    <property type="entry name" value="ZnF_AN1"/>
    <property type="match status" value="2"/>
</dbReference>
<feature type="region of interest" description="Disordered" evidence="6">
    <location>
        <begin position="147"/>
        <end position="212"/>
    </location>
</feature>
<dbReference type="EMBL" id="JAAAJB010000086">
    <property type="protein sequence ID" value="KAG0266828.1"/>
    <property type="molecule type" value="Genomic_DNA"/>
</dbReference>
<sequence length="212" mass="23401">MTPAKTTKRSGCSCSALEFLPYTCQFCKQLFCEDHWKLENHDCPNKDDAARQDKRVPTCPLCEKPVPIQKGEDPNVRMEQHIAAGCPEPSTTASKPIYTNACNVRGCKNKSAIPIVCGQCHQNFCLKHRYENEHACKGKAAAPPRQAAAAAAQARAAAGASKIHNPFKHHPPQQQQQQRQQQSTSSSSSHRPQTGSSNRHRSSKDKEKCILS</sequence>
<protein>
    <submittedName>
        <fullName evidence="8">Zinc finger, AN1-type domain</fullName>
    </submittedName>
</protein>
<dbReference type="InterPro" id="IPR035896">
    <property type="entry name" value="AN1-like_Znf"/>
</dbReference>
<keyword evidence="9" id="KW-1185">Reference proteome</keyword>
<keyword evidence="2" id="KW-0677">Repeat</keyword>